<dbReference type="Proteomes" id="UP000198584">
    <property type="component" value="Unassembled WGS sequence"/>
</dbReference>
<reference evidence="7 8" key="1">
    <citation type="submission" date="2016-10" db="EMBL/GenBank/DDBJ databases">
        <authorList>
            <person name="de Groot N.N."/>
        </authorList>
    </citation>
    <scope>NUCLEOTIDE SEQUENCE [LARGE SCALE GENOMIC DNA]</scope>
    <source>
        <strain evidence="7 8">CCM7597</strain>
    </source>
</reference>
<dbReference type="EMBL" id="FNQR01000003">
    <property type="protein sequence ID" value="SEA26985.1"/>
    <property type="molecule type" value="Genomic_DNA"/>
</dbReference>
<evidence type="ECO:0000313" key="8">
    <source>
        <dbReference type="Proteomes" id="UP000198584"/>
    </source>
</evidence>
<dbReference type="GO" id="GO:0012505">
    <property type="term" value="C:endomembrane system"/>
    <property type="evidence" value="ECO:0007669"/>
    <property type="project" value="UniProtKB-SubCell"/>
</dbReference>
<evidence type="ECO:0000256" key="2">
    <source>
        <dbReference type="ARBA" id="ARBA00022692"/>
    </source>
</evidence>
<feature type="domain" description="DUF1232" evidence="6">
    <location>
        <begin position="68"/>
        <end position="101"/>
    </location>
</feature>
<accession>A0A1H3ZTP0</accession>
<dbReference type="InterPro" id="IPR010652">
    <property type="entry name" value="DUF1232"/>
</dbReference>
<protein>
    <submittedName>
        <fullName evidence="7">Uncharacterized membrane protein YkvA, DUF1232 family</fullName>
    </submittedName>
</protein>
<sequence length="158" mass="17875">MSKEKEYNEKLKNFNPAKAVKTGRKYFSENKFFAKMGRYALLLGSKIAYYSFLLYYTFKSPKTPKKDKLTVAGALGYLIFPADVIPDFIPIVGFADDSLAIIYAIYSVVSHIDEPIKAQAHASMIKYFGKNFSKVGIDERFIPNDFGDDEEGNHSQAQ</sequence>
<keyword evidence="2 5" id="KW-0812">Transmembrane</keyword>
<keyword evidence="8" id="KW-1185">Reference proteome</keyword>
<dbReference type="Pfam" id="PF06803">
    <property type="entry name" value="DUF1232"/>
    <property type="match status" value="1"/>
</dbReference>
<feature type="transmembrane region" description="Helical" evidence="5">
    <location>
        <begin position="39"/>
        <end position="58"/>
    </location>
</feature>
<comment type="subcellular location">
    <subcellularLocation>
        <location evidence="1">Endomembrane system</location>
        <topology evidence="1">Multi-pass membrane protein</topology>
    </subcellularLocation>
</comment>
<gene>
    <name evidence="7" type="ORF">SAMN05421743_103362</name>
</gene>
<proteinExistence type="predicted"/>
<dbReference type="STRING" id="571932.SAMN05421743_103362"/>
<evidence type="ECO:0000256" key="3">
    <source>
        <dbReference type="ARBA" id="ARBA00022989"/>
    </source>
</evidence>
<dbReference type="RefSeq" id="WP_245728846.1">
    <property type="nucleotide sequence ID" value="NZ_FNQR01000003.1"/>
</dbReference>
<evidence type="ECO:0000256" key="1">
    <source>
        <dbReference type="ARBA" id="ARBA00004127"/>
    </source>
</evidence>
<dbReference type="AlphaFoldDB" id="A0A1H3ZTP0"/>
<organism evidence="7 8">
    <name type="scientific">Thalassobacillus cyri</name>
    <dbReference type="NCBI Taxonomy" id="571932"/>
    <lineage>
        <taxon>Bacteria</taxon>
        <taxon>Bacillati</taxon>
        <taxon>Bacillota</taxon>
        <taxon>Bacilli</taxon>
        <taxon>Bacillales</taxon>
        <taxon>Bacillaceae</taxon>
        <taxon>Thalassobacillus</taxon>
    </lineage>
</organism>
<evidence type="ECO:0000259" key="6">
    <source>
        <dbReference type="Pfam" id="PF06803"/>
    </source>
</evidence>
<keyword evidence="4 5" id="KW-0472">Membrane</keyword>
<name>A0A1H3ZTP0_9BACI</name>
<keyword evidence="3 5" id="KW-1133">Transmembrane helix</keyword>
<evidence type="ECO:0000256" key="5">
    <source>
        <dbReference type="SAM" id="Phobius"/>
    </source>
</evidence>
<evidence type="ECO:0000256" key="4">
    <source>
        <dbReference type="ARBA" id="ARBA00023136"/>
    </source>
</evidence>
<evidence type="ECO:0000313" key="7">
    <source>
        <dbReference type="EMBL" id="SEA26985.1"/>
    </source>
</evidence>